<comment type="caution">
    <text evidence="9">The sequence shown here is derived from an EMBL/GenBank/DDBJ whole genome shotgun (WGS) entry which is preliminary data.</text>
</comment>
<evidence type="ECO:0000256" key="2">
    <source>
        <dbReference type="ARBA" id="ARBA00023015"/>
    </source>
</evidence>
<protein>
    <recommendedName>
        <fullName evidence="1">Stage 0 sporulation protein A homolog</fullName>
    </recommendedName>
</protein>
<reference evidence="9" key="1">
    <citation type="submission" date="2020-10" db="EMBL/GenBank/DDBJ databases">
        <authorList>
            <person name="Gilroy R."/>
        </authorList>
    </citation>
    <scope>NUCLEOTIDE SEQUENCE</scope>
    <source>
        <strain evidence="9">ChiBcec7-5410</strain>
    </source>
</reference>
<evidence type="ECO:0000256" key="4">
    <source>
        <dbReference type="ARBA" id="ARBA00023163"/>
    </source>
</evidence>
<dbReference type="SUPFAM" id="SSF52172">
    <property type="entry name" value="CheY-like"/>
    <property type="match status" value="1"/>
</dbReference>
<dbReference type="PANTHER" id="PTHR43280:SF2">
    <property type="entry name" value="HTH-TYPE TRANSCRIPTIONAL REGULATOR EXSA"/>
    <property type="match status" value="1"/>
</dbReference>
<dbReference type="InterPro" id="IPR018062">
    <property type="entry name" value="HTH_AraC-typ_CS"/>
</dbReference>
<dbReference type="GO" id="GO:0000160">
    <property type="term" value="P:phosphorelay signal transduction system"/>
    <property type="evidence" value="ECO:0007669"/>
    <property type="project" value="InterPro"/>
</dbReference>
<dbReference type="InterPro" id="IPR018060">
    <property type="entry name" value="HTH_AraC"/>
</dbReference>
<evidence type="ECO:0000259" key="7">
    <source>
        <dbReference type="PROSITE" id="PS01124"/>
    </source>
</evidence>
<keyword evidence="4" id="KW-0804">Transcription</keyword>
<dbReference type="Pfam" id="PF12833">
    <property type="entry name" value="HTH_18"/>
    <property type="match status" value="1"/>
</dbReference>
<dbReference type="Proteomes" id="UP000824160">
    <property type="component" value="Unassembled WGS sequence"/>
</dbReference>
<dbReference type="PROSITE" id="PS01124">
    <property type="entry name" value="HTH_ARAC_FAMILY_2"/>
    <property type="match status" value="1"/>
</dbReference>
<dbReference type="InterPro" id="IPR001789">
    <property type="entry name" value="Sig_transdc_resp-reg_receiver"/>
</dbReference>
<dbReference type="PANTHER" id="PTHR43280">
    <property type="entry name" value="ARAC-FAMILY TRANSCRIPTIONAL REGULATOR"/>
    <property type="match status" value="1"/>
</dbReference>
<reference evidence="9" key="2">
    <citation type="journal article" date="2021" name="PeerJ">
        <title>Extensive microbial diversity within the chicken gut microbiome revealed by metagenomics and culture.</title>
        <authorList>
            <person name="Gilroy R."/>
            <person name="Ravi A."/>
            <person name="Getino M."/>
            <person name="Pursley I."/>
            <person name="Horton D.L."/>
            <person name="Alikhan N.F."/>
            <person name="Baker D."/>
            <person name="Gharbi K."/>
            <person name="Hall N."/>
            <person name="Watson M."/>
            <person name="Adriaenssens E.M."/>
            <person name="Foster-Nyarko E."/>
            <person name="Jarju S."/>
            <person name="Secka A."/>
            <person name="Antonio M."/>
            <person name="Oren A."/>
            <person name="Chaudhuri R.R."/>
            <person name="La Ragione R."/>
            <person name="Hildebrand F."/>
            <person name="Pallen M.J."/>
        </authorList>
    </citation>
    <scope>NUCLEOTIDE SEQUENCE</scope>
    <source>
        <strain evidence="9">ChiBcec7-5410</strain>
    </source>
</reference>
<keyword evidence="6" id="KW-0597">Phosphoprotein</keyword>
<dbReference type="PROSITE" id="PS00041">
    <property type="entry name" value="HTH_ARAC_FAMILY_1"/>
    <property type="match status" value="1"/>
</dbReference>
<name>A0A9D1H709_9FIRM</name>
<evidence type="ECO:0000259" key="8">
    <source>
        <dbReference type="PROSITE" id="PS50110"/>
    </source>
</evidence>
<dbReference type="Gene3D" id="1.10.10.60">
    <property type="entry name" value="Homeodomain-like"/>
    <property type="match status" value="2"/>
</dbReference>
<feature type="domain" description="HTH araC/xylS-type" evidence="7">
    <location>
        <begin position="242"/>
        <end position="340"/>
    </location>
</feature>
<keyword evidence="2" id="KW-0805">Transcription regulation</keyword>
<organism evidence="9 10">
    <name type="scientific">Candidatus Faecivivens stercoripullorum</name>
    <dbReference type="NCBI Taxonomy" id="2840805"/>
    <lineage>
        <taxon>Bacteria</taxon>
        <taxon>Bacillati</taxon>
        <taxon>Bacillota</taxon>
        <taxon>Clostridia</taxon>
        <taxon>Eubacteriales</taxon>
        <taxon>Oscillospiraceae</taxon>
        <taxon>Oscillospiraceae incertae sedis</taxon>
        <taxon>Candidatus Faecivivens</taxon>
    </lineage>
</organism>
<dbReference type="Gene3D" id="3.40.50.2300">
    <property type="match status" value="1"/>
</dbReference>
<dbReference type="AlphaFoldDB" id="A0A9D1H709"/>
<gene>
    <name evidence="9" type="ORF">IAC43_06650</name>
</gene>
<dbReference type="GO" id="GO:0003700">
    <property type="term" value="F:DNA-binding transcription factor activity"/>
    <property type="evidence" value="ECO:0007669"/>
    <property type="project" value="InterPro"/>
</dbReference>
<dbReference type="InterPro" id="IPR011006">
    <property type="entry name" value="CheY-like_superfamily"/>
</dbReference>
<dbReference type="CDD" id="cd17536">
    <property type="entry name" value="REC_YesN-like"/>
    <property type="match status" value="1"/>
</dbReference>
<dbReference type="InterPro" id="IPR009057">
    <property type="entry name" value="Homeodomain-like_sf"/>
</dbReference>
<dbReference type="PROSITE" id="PS50110">
    <property type="entry name" value="RESPONSE_REGULATORY"/>
    <property type="match status" value="1"/>
</dbReference>
<comment type="function">
    <text evidence="5">May play the central regulatory role in sporulation. It may be an element of the effector pathway responsible for the activation of sporulation genes in response to nutritional stress. Spo0A may act in concert with spo0H (a sigma factor) to control the expression of some genes that are critical to the sporulation process.</text>
</comment>
<dbReference type="Pfam" id="PF00072">
    <property type="entry name" value="Response_reg"/>
    <property type="match status" value="1"/>
</dbReference>
<feature type="modified residue" description="4-aspartylphosphate" evidence="6">
    <location>
        <position position="57"/>
    </location>
</feature>
<evidence type="ECO:0000256" key="6">
    <source>
        <dbReference type="PROSITE-ProRule" id="PRU00169"/>
    </source>
</evidence>
<evidence type="ECO:0000313" key="10">
    <source>
        <dbReference type="Proteomes" id="UP000824160"/>
    </source>
</evidence>
<dbReference type="SMART" id="SM00448">
    <property type="entry name" value="REC"/>
    <property type="match status" value="1"/>
</dbReference>
<evidence type="ECO:0000256" key="5">
    <source>
        <dbReference type="ARBA" id="ARBA00024867"/>
    </source>
</evidence>
<evidence type="ECO:0000256" key="3">
    <source>
        <dbReference type="ARBA" id="ARBA00023125"/>
    </source>
</evidence>
<dbReference type="PRINTS" id="PR00032">
    <property type="entry name" value="HTHARAC"/>
</dbReference>
<dbReference type="InterPro" id="IPR020449">
    <property type="entry name" value="Tscrpt_reg_AraC-type_HTH"/>
</dbReference>
<dbReference type="GO" id="GO:0043565">
    <property type="term" value="F:sequence-specific DNA binding"/>
    <property type="evidence" value="ECO:0007669"/>
    <property type="project" value="InterPro"/>
</dbReference>
<proteinExistence type="predicted"/>
<evidence type="ECO:0000256" key="1">
    <source>
        <dbReference type="ARBA" id="ARBA00018672"/>
    </source>
</evidence>
<keyword evidence="3" id="KW-0238">DNA-binding</keyword>
<dbReference type="EMBL" id="DVLW01000181">
    <property type="protein sequence ID" value="HIT94848.1"/>
    <property type="molecule type" value="Genomic_DNA"/>
</dbReference>
<evidence type="ECO:0000313" key="9">
    <source>
        <dbReference type="EMBL" id="HIT94848.1"/>
    </source>
</evidence>
<dbReference type="SMART" id="SM00342">
    <property type="entry name" value="HTH_ARAC"/>
    <property type="match status" value="1"/>
</dbReference>
<sequence length="346" mass="39173">MENYRLMLVDDEPWALAGIEEIIDWAQEGFSVVARCECATEAIAQAGRVYPDAVITDIRMPDMTGIELVHRLRKNLPNVQCVVVSAYSDFEVAREAIRLSAVHYLLKPLVASDVREAAKMLRNKLSQIERPREQLSQVITIDPDNPVFPDAPGDSECYLVLSETDFRLPAPENGQWCQPVQIGGQVGYLVDYYPADLPEGCGLSLPGQPESQGEWLLRTARASLLGGIIFAQDTGRGQLSVAEIQLYLIENMRSEITLKDLAAHFFVTETYLCDRFKKQTGESIMSFLRRIRMHHAQILLMTSRLSLREVAFQCGYSDYSYFGRQFKAEVGITPDLFRKEKRYTAY</sequence>
<feature type="domain" description="Response regulatory" evidence="8">
    <location>
        <begin position="5"/>
        <end position="122"/>
    </location>
</feature>
<accession>A0A9D1H709</accession>
<dbReference type="SUPFAM" id="SSF46689">
    <property type="entry name" value="Homeodomain-like"/>
    <property type="match status" value="2"/>
</dbReference>